<reference evidence="1" key="1">
    <citation type="submission" date="2014-11" db="EMBL/GenBank/DDBJ databases">
        <authorList>
            <person name="Amaro Gonzalez C."/>
        </authorList>
    </citation>
    <scope>NUCLEOTIDE SEQUENCE</scope>
</reference>
<reference evidence="1" key="2">
    <citation type="journal article" date="2015" name="Fish Shellfish Immunol.">
        <title>Early steps in the European eel (Anguilla anguilla)-Vibrio vulnificus interaction in the gills: Role of the RtxA13 toxin.</title>
        <authorList>
            <person name="Callol A."/>
            <person name="Pajuelo D."/>
            <person name="Ebbesson L."/>
            <person name="Teles M."/>
            <person name="MacKenzie S."/>
            <person name="Amaro C."/>
        </authorList>
    </citation>
    <scope>NUCLEOTIDE SEQUENCE</scope>
</reference>
<dbReference type="EMBL" id="GBXM01031333">
    <property type="protein sequence ID" value="JAH77244.1"/>
    <property type="molecule type" value="Transcribed_RNA"/>
</dbReference>
<organism evidence="1">
    <name type="scientific">Anguilla anguilla</name>
    <name type="common">European freshwater eel</name>
    <name type="synonym">Muraena anguilla</name>
    <dbReference type="NCBI Taxonomy" id="7936"/>
    <lineage>
        <taxon>Eukaryota</taxon>
        <taxon>Metazoa</taxon>
        <taxon>Chordata</taxon>
        <taxon>Craniata</taxon>
        <taxon>Vertebrata</taxon>
        <taxon>Euteleostomi</taxon>
        <taxon>Actinopterygii</taxon>
        <taxon>Neopterygii</taxon>
        <taxon>Teleostei</taxon>
        <taxon>Anguilliformes</taxon>
        <taxon>Anguillidae</taxon>
        <taxon>Anguilla</taxon>
    </lineage>
</organism>
<accession>A0A0E9VGL2</accession>
<sequence>MGEARVCEGRCKSNTRPLSAVLKYVGEVPHLLFIYSVLINK</sequence>
<proteinExistence type="predicted"/>
<evidence type="ECO:0000313" key="1">
    <source>
        <dbReference type="EMBL" id="JAH77244.1"/>
    </source>
</evidence>
<dbReference type="AlphaFoldDB" id="A0A0E9VGL2"/>
<name>A0A0E9VGL2_ANGAN</name>
<protein>
    <submittedName>
        <fullName evidence="1">Uncharacterized protein</fullName>
    </submittedName>
</protein>